<dbReference type="AlphaFoldDB" id="A0A4Z1RFZ2"/>
<evidence type="ECO:0000256" key="1">
    <source>
        <dbReference type="SAM" id="SignalP"/>
    </source>
</evidence>
<sequence length="274" mass="28238">MSYPMIGPRGVRAGLALALAFAAAPALAQDFTLGAGFTPDPQVGSGVTGGDGNAARFGNGCTGSIGARPDHRIRVTSPVNLRLTVTSDTDSTLAVIGPSGVFCDDDGGDLLDARVDARLDPGDYQVFVGHYERQGRYRLELSELVGGAGRGADKGRYGDFVLGAGFMPDPQTASGQTGGSVQATRYGAHCSGVIDTTPDHTLTVTSTVSLDIRVDSTTDSSLVITGPGKVLCDDDGGGMLDARVRDTFRPGEYGIYIGHLGTAGEYTVTISEAD</sequence>
<dbReference type="RefSeq" id="WP_134674448.1">
    <property type="nucleotide sequence ID" value="NZ_SPUH01000001.1"/>
</dbReference>
<reference evidence="2 3" key="1">
    <citation type="submission" date="2019-01" db="EMBL/GenBank/DDBJ databases">
        <authorList>
            <person name="Zhang S."/>
        </authorList>
    </citation>
    <scope>NUCLEOTIDE SEQUENCE [LARGE SCALE GENOMIC DNA]</scope>
    <source>
        <strain evidence="2 3">1626</strain>
    </source>
</reference>
<gene>
    <name evidence="2" type="ORF">E4582_10190</name>
</gene>
<protein>
    <recommendedName>
        <fullName evidence="4">Peptidase C-terminal archaeal/bacterial domain-containing protein</fullName>
    </recommendedName>
</protein>
<proteinExistence type="predicted"/>
<dbReference type="Proteomes" id="UP000298681">
    <property type="component" value="Unassembled WGS sequence"/>
</dbReference>
<dbReference type="EMBL" id="SPUH01000001">
    <property type="protein sequence ID" value="TKS55093.1"/>
    <property type="molecule type" value="Genomic_DNA"/>
</dbReference>
<feature type="signal peptide" evidence="1">
    <location>
        <begin position="1"/>
        <end position="28"/>
    </location>
</feature>
<organism evidence="2 3">
    <name type="scientific">Luteimonas yindakuii</name>
    <dbReference type="NCBI Taxonomy" id="2565782"/>
    <lineage>
        <taxon>Bacteria</taxon>
        <taxon>Pseudomonadati</taxon>
        <taxon>Pseudomonadota</taxon>
        <taxon>Gammaproteobacteria</taxon>
        <taxon>Lysobacterales</taxon>
        <taxon>Lysobacteraceae</taxon>
        <taxon>Luteimonas</taxon>
    </lineage>
</organism>
<name>A0A4Z1RFZ2_9GAMM</name>
<comment type="caution">
    <text evidence="2">The sequence shown here is derived from an EMBL/GenBank/DDBJ whole genome shotgun (WGS) entry which is preliminary data.</text>
</comment>
<keyword evidence="1" id="KW-0732">Signal</keyword>
<evidence type="ECO:0000313" key="2">
    <source>
        <dbReference type="EMBL" id="TKS55093.1"/>
    </source>
</evidence>
<keyword evidence="3" id="KW-1185">Reference proteome</keyword>
<evidence type="ECO:0000313" key="3">
    <source>
        <dbReference type="Proteomes" id="UP000298681"/>
    </source>
</evidence>
<feature type="chain" id="PRO_5021404326" description="Peptidase C-terminal archaeal/bacterial domain-containing protein" evidence="1">
    <location>
        <begin position="29"/>
        <end position="274"/>
    </location>
</feature>
<accession>A0A4Z1RFZ2</accession>
<evidence type="ECO:0008006" key="4">
    <source>
        <dbReference type="Google" id="ProtNLM"/>
    </source>
</evidence>